<evidence type="ECO:0000313" key="3">
    <source>
        <dbReference type="Proteomes" id="UP000232688"/>
    </source>
</evidence>
<evidence type="ECO:0000256" key="1">
    <source>
        <dbReference type="SAM" id="Coils"/>
    </source>
</evidence>
<dbReference type="Proteomes" id="UP000232688">
    <property type="component" value="Unassembled WGS sequence"/>
</dbReference>
<keyword evidence="1" id="KW-0175">Coiled coil</keyword>
<protein>
    <submittedName>
        <fullName evidence="2">Uncharacterized protein</fullName>
    </submittedName>
</protein>
<evidence type="ECO:0000313" key="2">
    <source>
        <dbReference type="EMBL" id="PKC56929.1"/>
    </source>
</evidence>
<gene>
    <name evidence="2" type="ORF">RhiirA1_473281</name>
</gene>
<reference evidence="2 3" key="1">
    <citation type="submission" date="2017-10" db="EMBL/GenBank/DDBJ databases">
        <title>Extensive intraspecific genome diversity in a model arbuscular mycorrhizal fungus.</title>
        <authorList>
            <person name="Chen E.C.H."/>
            <person name="Morin E."/>
            <person name="Baudet D."/>
            <person name="Noel J."/>
            <person name="Ndikumana S."/>
            <person name="Charron P."/>
            <person name="St-Onge C."/>
            <person name="Giorgi J."/>
            <person name="Grigoriev I.V."/>
            <person name="Roux C."/>
            <person name="Martin F.M."/>
            <person name="Corradi N."/>
        </authorList>
    </citation>
    <scope>NUCLEOTIDE SEQUENCE [LARGE SCALE GENOMIC DNA]</scope>
    <source>
        <strain evidence="2 3">A1</strain>
    </source>
</reference>
<name>A0A2N0R0V0_9GLOM</name>
<dbReference type="AlphaFoldDB" id="A0A2N0R0V0"/>
<organism evidence="2 3">
    <name type="scientific">Rhizophagus irregularis</name>
    <dbReference type="NCBI Taxonomy" id="588596"/>
    <lineage>
        <taxon>Eukaryota</taxon>
        <taxon>Fungi</taxon>
        <taxon>Fungi incertae sedis</taxon>
        <taxon>Mucoromycota</taxon>
        <taxon>Glomeromycotina</taxon>
        <taxon>Glomeromycetes</taxon>
        <taxon>Glomerales</taxon>
        <taxon>Glomeraceae</taxon>
        <taxon>Rhizophagus</taxon>
    </lineage>
</organism>
<dbReference type="VEuPathDB" id="FungiDB:RhiirA1_473281"/>
<proteinExistence type="predicted"/>
<comment type="caution">
    <text evidence="2">The sequence shown here is derived from an EMBL/GenBank/DDBJ whole genome shotgun (WGS) entry which is preliminary data.</text>
</comment>
<dbReference type="EMBL" id="LLXH01001977">
    <property type="protein sequence ID" value="PKC56929.1"/>
    <property type="molecule type" value="Genomic_DNA"/>
</dbReference>
<reference evidence="2 3" key="2">
    <citation type="submission" date="2017-10" db="EMBL/GenBank/DDBJ databases">
        <title>Genome analyses suggest a sexual origin of heterokaryosis in a supposedly ancient asexual fungus.</title>
        <authorList>
            <person name="Corradi N."/>
            <person name="Sedzielewska K."/>
            <person name="Noel J."/>
            <person name="Charron P."/>
            <person name="Farinelli L."/>
            <person name="Marton T."/>
            <person name="Kruger M."/>
            <person name="Pelin A."/>
            <person name="Brachmann A."/>
            <person name="Corradi N."/>
        </authorList>
    </citation>
    <scope>NUCLEOTIDE SEQUENCE [LARGE SCALE GENOMIC DNA]</scope>
    <source>
        <strain evidence="2 3">A1</strain>
    </source>
</reference>
<accession>A0A2N0R0V0</accession>
<sequence>MVYSKGDQKGEILSPYLQIKAVEFFNSGLYKKRSFTQAVEDKIKELEKENLQLKKNRAKLSSCIHSFSTQVVQAKKANKSLFKEKKKKYTAEFIKLATKISNMGHISIQTTVNYTKAVFEFLIEYTLTNWVYPSTLAR</sequence>
<feature type="coiled-coil region" evidence="1">
    <location>
        <begin position="36"/>
        <end position="63"/>
    </location>
</feature>